<feature type="compositionally biased region" description="Pro residues" evidence="1">
    <location>
        <begin position="129"/>
        <end position="143"/>
    </location>
</feature>
<organism evidence="2 3">
    <name type="scientific">Cylicostephanus goldi</name>
    <name type="common">Nematode worm</name>
    <dbReference type="NCBI Taxonomy" id="71465"/>
    <lineage>
        <taxon>Eukaryota</taxon>
        <taxon>Metazoa</taxon>
        <taxon>Ecdysozoa</taxon>
        <taxon>Nematoda</taxon>
        <taxon>Chromadorea</taxon>
        <taxon>Rhabditida</taxon>
        <taxon>Rhabditina</taxon>
        <taxon>Rhabditomorpha</taxon>
        <taxon>Strongyloidea</taxon>
        <taxon>Strongylidae</taxon>
        <taxon>Cylicostephanus</taxon>
    </lineage>
</organism>
<dbReference type="EMBL" id="UYRV01030342">
    <property type="protein sequence ID" value="VDK84629.1"/>
    <property type="molecule type" value="Genomic_DNA"/>
</dbReference>
<feature type="compositionally biased region" description="Basic and acidic residues" evidence="1">
    <location>
        <begin position="162"/>
        <end position="172"/>
    </location>
</feature>
<feature type="region of interest" description="Disordered" evidence="1">
    <location>
        <begin position="126"/>
        <end position="192"/>
    </location>
</feature>
<evidence type="ECO:0000313" key="2">
    <source>
        <dbReference type="EMBL" id="VDK84629.1"/>
    </source>
</evidence>
<gene>
    <name evidence="2" type="ORF">CGOC_LOCUS8325</name>
</gene>
<proteinExistence type="predicted"/>
<dbReference type="Proteomes" id="UP000271889">
    <property type="component" value="Unassembled WGS sequence"/>
</dbReference>
<dbReference type="OrthoDB" id="5877006at2759"/>
<sequence>MNIFSCFSSSVTPESNDSIKESSEPSTSKSSAEVKVTRKHSSVTVKAAGAGKVRISSSVVESATVTSKSPSLLSVRRSSRSHTLTKKMLDSDIVLKTGLATPTVSKPVDPNSALGILQRVSRFTRPIRSPSPQPLPAALPHPSEPTKDTNSAVPVTAEIAPEAEKPAEKVADNVETVETATDKDKGNHCIQH</sequence>
<dbReference type="AlphaFoldDB" id="A0A3P6TMJ8"/>
<protein>
    <submittedName>
        <fullName evidence="2">Uncharacterized protein</fullName>
    </submittedName>
</protein>
<evidence type="ECO:0000313" key="3">
    <source>
        <dbReference type="Proteomes" id="UP000271889"/>
    </source>
</evidence>
<name>A0A3P6TMJ8_CYLGO</name>
<keyword evidence="3" id="KW-1185">Reference proteome</keyword>
<feature type="region of interest" description="Disordered" evidence="1">
    <location>
        <begin position="1"/>
        <end position="40"/>
    </location>
</feature>
<evidence type="ECO:0000256" key="1">
    <source>
        <dbReference type="SAM" id="MobiDB-lite"/>
    </source>
</evidence>
<feature type="compositionally biased region" description="Polar residues" evidence="1">
    <location>
        <begin position="1"/>
        <end position="16"/>
    </location>
</feature>
<reference evidence="2 3" key="1">
    <citation type="submission" date="2018-11" db="EMBL/GenBank/DDBJ databases">
        <authorList>
            <consortium name="Pathogen Informatics"/>
        </authorList>
    </citation>
    <scope>NUCLEOTIDE SEQUENCE [LARGE SCALE GENOMIC DNA]</scope>
</reference>
<accession>A0A3P6TMJ8</accession>
<feature type="compositionally biased region" description="Basic and acidic residues" evidence="1">
    <location>
        <begin position="180"/>
        <end position="192"/>
    </location>
</feature>